<dbReference type="Proteomes" id="UP000204584">
    <property type="component" value="Segment"/>
</dbReference>
<sequence>MFSIGNEKALSSPKPQSTHQAKPNQTDRPTSRPPNTSTNMGQANTRTYFPPNFLDWMTNAAYAEDTTKARAFVEAHREHVETIIAAYRKREADIRAQGAKAWMDAARASATGPERERRWTKMREAEGLPVECDDDAGDDAREAFVAQRNAAMDAIKCDADPAMDSLLVRALYDTIVAAKVCDTWEALLALPVEDMRQYYESRYPENRTEEIMRNAQAEYDIPDSPEPLIEFYKHLCSEERRAISLLSSA</sequence>
<dbReference type="RefSeq" id="YP_009429944.1">
    <property type="nucleotide sequence ID" value="NC_022098.1"/>
</dbReference>
<reference evidence="2 3" key="1">
    <citation type="journal article" date="2013" name="Science">
        <title>Pandoraviruses: amoeba viruses with genomes up to 2.5 Mb reaching that of parasitic eukaryotes.</title>
        <authorList>
            <person name="Philippe N."/>
            <person name="Legendre M."/>
            <person name="Doutre G."/>
            <person name="Coute Y."/>
            <person name="Poirot O."/>
            <person name="Lescot M."/>
            <person name="Arslan D."/>
            <person name="Seltzer V."/>
            <person name="Bertaux L."/>
            <person name="Bruley C."/>
            <person name="Garin J."/>
            <person name="Claverie J.M."/>
            <person name="Abergel C."/>
        </authorList>
    </citation>
    <scope>NUCLEOTIDE SEQUENCE [LARGE SCALE GENOMIC DNA]</scope>
</reference>
<proteinExistence type="predicted"/>
<dbReference type="KEGG" id="vg:34568067"/>
<evidence type="ECO:0000313" key="3">
    <source>
        <dbReference type="Proteomes" id="UP000204584"/>
    </source>
</evidence>
<accession>A0A291ATG0</accession>
<organism evidence="2 3">
    <name type="scientific">Pandoravirus salinus</name>
    <dbReference type="NCBI Taxonomy" id="1349410"/>
    <lineage>
        <taxon>Viruses</taxon>
        <taxon>Pandoravirus</taxon>
    </lineage>
</organism>
<evidence type="ECO:0000256" key="1">
    <source>
        <dbReference type="SAM" id="MobiDB-lite"/>
    </source>
</evidence>
<protein>
    <submittedName>
        <fullName evidence="2">Uncharacterized protein</fullName>
    </submittedName>
</protein>
<dbReference type="EMBL" id="KC977571">
    <property type="protein sequence ID" value="ATE82105.1"/>
    <property type="molecule type" value="Genomic_DNA"/>
</dbReference>
<name>A0A291ATG0_9VIRU</name>
<keyword evidence="3" id="KW-1185">Reference proteome</keyword>
<evidence type="ECO:0000313" key="2">
    <source>
        <dbReference type="EMBL" id="ATE82105.1"/>
    </source>
</evidence>
<feature type="region of interest" description="Disordered" evidence="1">
    <location>
        <begin position="1"/>
        <end position="46"/>
    </location>
</feature>
<dbReference type="GeneID" id="34568067"/>
<feature type="compositionally biased region" description="Polar residues" evidence="1">
    <location>
        <begin position="13"/>
        <end position="46"/>
    </location>
</feature>
<gene>
    <name evidence="2" type="ORF">psal_cds_21</name>
</gene>